<evidence type="ECO:0000256" key="1">
    <source>
        <dbReference type="SAM" id="MobiDB-lite"/>
    </source>
</evidence>
<evidence type="ECO:0000313" key="2">
    <source>
        <dbReference type="EMBL" id="KAK6732512.1"/>
    </source>
</evidence>
<feature type="compositionally biased region" description="Polar residues" evidence="1">
    <location>
        <begin position="59"/>
        <end position="79"/>
    </location>
</feature>
<accession>A0ABR1C1T5</accession>
<name>A0ABR1C1T5_NECAM</name>
<proteinExistence type="predicted"/>
<sequence length="102" mass="11213">MPISSLSLSTKVDICQFFSCARIGAMNKAVGIEVRPQLANFSWIITMSGVDEGPHRSQPLAQPPTQVQRGPSCLNPTRAPTVSNVLRKRCARDKESHRFGHP</sequence>
<reference evidence="2 3" key="1">
    <citation type="submission" date="2023-08" db="EMBL/GenBank/DDBJ databases">
        <title>A Necator americanus chromosomal reference genome.</title>
        <authorList>
            <person name="Ilik V."/>
            <person name="Petrzelkova K.J."/>
            <person name="Pardy F."/>
            <person name="Fuh T."/>
            <person name="Niatou-Singa F.S."/>
            <person name="Gouil Q."/>
            <person name="Baker L."/>
            <person name="Ritchie M.E."/>
            <person name="Jex A.R."/>
            <person name="Gazzola D."/>
            <person name="Li H."/>
            <person name="Toshio Fujiwara R."/>
            <person name="Zhan B."/>
            <person name="Aroian R.V."/>
            <person name="Pafco B."/>
            <person name="Schwarz E.M."/>
        </authorList>
    </citation>
    <scope>NUCLEOTIDE SEQUENCE [LARGE SCALE GENOMIC DNA]</scope>
    <source>
        <strain evidence="2 3">Aroian</strain>
        <tissue evidence="2">Whole animal</tissue>
    </source>
</reference>
<evidence type="ECO:0000313" key="3">
    <source>
        <dbReference type="Proteomes" id="UP001303046"/>
    </source>
</evidence>
<organism evidence="2 3">
    <name type="scientific">Necator americanus</name>
    <name type="common">Human hookworm</name>
    <dbReference type="NCBI Taxonomy" id="51031"/>
    <lineage>
        <taxon>Eukaryota</taxon>
        <taxon>Metazoa</taxon>
        <taxon>Ecdysozoa</taxon>
        <taxon>Nematoda</taxon>
        <taxon>Chromadorea</taxon>
        <taxon>Rhabditida</taxon>
        <taxon>Rhabditina</taxon>
        <taxon>Rhabditomorpha</taxon>
        <taxon>Strongyloidea</taxon>
        <taxon>Ancylostomatidae</taxon>
        <taxon>Bunostominae</taxon>
        <taxon>Necator</taxon>
    </lineage>
</organism>
<dbReference type="EMBL" id="JAVFWL010000002">
    <property type="protein sequence ID" value="KAK6732512.1"/>
    <property type="molecule type" value="Genomic_DNA"/>
</dbReference>
<protein>
    <submittedName>
        <fullName evidence="2">Uncharacterized protein</fullName>
    </submittedName>
</protein>
<dbReference type="Proteomes" id="UP001303046">
    <property type="component" value="Unassembled WGS sequence"/>
</dbReference>
<keyword evidence="3" id="KW-1185">Reference proteome</keyword>
<feature type="region of interest" description="Disordered" evidence="1">
    <location>
        <begin position="52"/>
        <end position="79"/>
    </location>
</feature>
<gene>
    <name evidence="2" type="primary">Necator_chrII.g4512</name>
    <name evidence="2" type="ORF">RB195_016720</name>
</gene>
<comment type="caution">
    <text evidence="2">The sequence shown here is derived from an EMBL/GenBank/DDBJ whole genome shotgun (WGS) entry which is preliminary data.</text>
</comment>